<evidence type="ECO:0000256" key="3">
    <source>
        <dbReference type="ARBA" id="ARBA00022553"/>
    </source>
</evidence>
<dbReference type="InterPro" id="IPR001789">
    <property type="entry name" value="Sig_transdc_resp-reg_receiver"/>
</dbReference>
<dbReference type="Proteomes" id="UP000287857">
    <property type="component" value="Unassembled WGS sequence"/>
</dbReference>
<dbReference type="PANTHER" id="PTHR45526">
    <property type="entry name" value="TRANSCRIPTIONAL REGULATORY PROTEIN DPIA"/>
    <property type="match status" value="1"/>
</dbReference>
<evidence type="ECO:0000313" key="13">
    <source>
        <dbReference type="Proteomes" id="UP000287857"/>
    </source>
</evidence>
<dbReference type="GO" id="GO:0003700">
    <property type="term" value="F:DNA-binding transcription factor activity"/>
    <property type="evidence" value="ECO:0007669"/>
    <property type="project" value="InterPro"/>
</dbReference>
<dbReference type="SMART" id="SM00448">
    <property type="entry name" value="REC"/>
    <property type="match status" value="1"/>
</dbReference>
<evidence type="ECO:0000256" key="6">
    <source>
        <dbReference type="ARBA" id="ARBA00023125"/>
    </source>
</evidence>
<evidence type="ECO:0000256" key="1">
    <source>
        <dbReference type="ARBA" id="ARBA00004496"/>
    </source>
</evidence>
<comment type="caution">
    <text evidence="12">The sequence shown here is derived from an EMBL/GenBank/DDBJ whole genome shotgun (WGS) entry which is preliminary data.</text>
</comment>
<evidence type="ECO:0000256" key="10">
    <source>
        <dbReference type="PROSITE-ProRule" id="PRU00169"/>
    </source>
</evidence>
<sequence length="228" mass="26342">MVASLNQQFIEQLFKVNILDNVRSVDEARHILSQQPVDLMLLDVYMPGTTGIEFLRELKQRDQQIPVILITAADDQETVNQAINYRVVDYLIKPFTFERFKLAFNKFLALYDVTHQLGRTNQAVLDQFFNHVVSETKPVEARHSVLPKGLSRPTLEKIVHQINQMADLFSTEELAEKVALSRISTKKYILFLLDIGYLNESMEYRDVGRPITLYSLNHEHASAVMNYI</sequence>
<organism evidence="12 13">
    <name type="scientific">Vagococcus vulneris</name>
    <dbReference type="NCBI Taxonomy" id="1977869"/>
    <lineage>
        <taxon>Bacteria</taxon>
        <taxon>Bacillati</taxon>
        <taxon>Bacillota</taxon>
        <taxon>Bacilli</taxon>
        <taxon>Lactobacillales</taxon>
        <taxon>Enterococcaceae</taxon>
        <taxon>Vagococcus</taxon>
    </lineage>
</organism>
<evidence type="ECO:0000256" key="4">
    <source>
        <dbReference type="ARBA" id="ARBA00023012"/>
    </source>
</evidence>
<feature type="domain" description="Response regulatory" evidence="11">
    <location>
        <begin position="1"/>
        <end position="108"/>
    </location>
</feature>
<protein>
    <recommendedName>
        <fullName evidence="9">Transcriptional regulatory protein</fullName>
    </recommendedName>
</protein>
<dbReference type="PROSITE" id="PS50110">
    <property type="entry name" value="RESPONSE_REGULATORY"/>
    <property type="match status" value="1"/>
</dbReference>
<comment type="subcellular location">
    <subcellularLocation>
        <location evidence="1 9">Cytoplasm</location>
    </subcellularLocation>
</comment>
<keyword evidence="4 9" id="KW-0902">Two-component regulatory system</keyword>
<dbReference type="GO" id="GO:0005737">
    <property type="term" value="C:cytoplasm"/>
    <property type="evidence" value="ECO:0007669"/>
    <property type="project" value="UniProtKB-SubCell"/>
</dbReference>
<feature type="modified residue" description="4-aspartylphosphate" evidence="10">
    <location>
        <position position="43"/>
    </location>
</feature>
<keyword evidence="6 9" id="KW-0238">DNA-binding</keyword>
<dbReference type="InterPro" id="IPR024187">
    <property type="entry name" value="Sig_transdc_resp-reg_cit/mal"/>
</dbReference>
<dbReference type="Pfam" id="PF00072">
    <property type="entry name" value="Response_reg"/>
    <property type="match status" value="1"/>
</dbReference>
<dbReference type="Gene3D" id="3.40.50.2300">
    <property type="match status" value="1"/>
</dbReference>
<proteinExistence type="predicted"/>
<dbReference type="GO" id="GO:0003677">
    <property type="term" value="F:DNA binding"/>
    <property type="evidence" value="ECO:0007669"/>
    <property type="project" value="UniProtKB-KW"/>
</dbReference>
<evidence type="ECO:0000256" key="7">
    <source>
        <dbReference type="ARBA" id="ARBA00023159"/>
    </source>
</evidence>
<dbReference type="OrthoDB" id="9759232at2"/>
<dbReference type="SUPFAM" id="SSF52172">
    <property type="entry name" value="CheY-like"/>
    <property type="match status" value="1"/>
</dbReference>
<evidence type="ECO:0000256" key="5">
    <source>
        <dbReference type="ARBA" id="ARBA00023015"/>
    </source>
</evidence>
<dbReference type="PIRSF" id="PIRSF006171">
    <property type="entry name" value="RR_citrat_malat"/>
    <property type="match status" value="1"/>
</dbReference>
<evidence type="ECO:0000256" key="8">
    <source>
        <dbReference type="ARBA" id="ARBA00023163"/>
    </source>
</evidence>
<keyword evidence="7 9" id="KW-0010">Activator</keyword>
<dbReference type="PANTHER" id="PTHR45526:SF1">
    <property type="entry name" value="TRANSCRIPTIONAL REGULATORY PROTEIN DCUR-RELATED"/>
    <property type="match status" value="1"/>
</dbReference>
<keyword evidence="3 10" id="KW-0597">Phosphoprotein</keyword>
<keyword evidence="13" id="KW-1185">Reference proteome</keyword>
<dbReference type="EMBL" id="NGJS01000027">
    <property type="protein sequence ID" value="RST96398.1"/>
    <property type="molecule type" value="Genomic_DNA"/>
</dbReference>
<keyword evidence="2 9" id="KW-0963">Cytoplasm</keyword>
<evidence type="ECO:0000256" key="9">
    <source>
        <dbReference type="PIRNR" id="PIRNR006171"/>
    </source>
</evidence>
<dbReference type="InterPro" id="IPR051271">
    <property type="entry name" value="2C-system_Tx_regulators"/>
</dbReference>
<accession>A0A429ZRX3</accession>
<keyword evidence="8 9" id="KW-0804">Transcription</keyword>
<dbReference type="InterPro" id="IPR011006">
    <property type="entry name" value="CheY-like_superfamily"/>
</dbReference>
<keyword evidence="5 9" id="KW-0805">Transcription regulation</keyword>
<evidence type="ECO:0000256" key="2">
    <source>
        <dbReference type="ARBA" id="ARBA00022490"/>
    </source>
</evidence>
<evidence type="ECO:0000259" key="11">
    <source>
        <dbReference type="PROSITE" id="PS50110"/>
    </source>
</evidence>
<reference evidence="12 13" key="1">
    <citation type="submission" date="2017-05" db="EMBL/GenBank/DDBJ databases">
        <title>Vagococcus spp. assemblies.</title>
        <authorList>
            <person name="Gulvik C.A."/>
        </authorList>
    </citation>
    <scope>NUCLEOTIDE SEQUENCE [LARGE SCALE GENOMIC DNA]</scope>
    <source>
        <strain evidence="12 13">SS1995</strain>
    </source>
</reference>
<evidence type="ECO:0000313" key="12">
    <source>
        <dbReference type="EMBL" id="RST96398.1"/>
    </source>
</evidence>
<dbReference type="GO" id="GO:0000156">
    <property type="term" value="F:phosphorelay response regulator activity"/>
    <property type="evidence" value="ECO:0007669"/>
    <property type="project" value="TreeGrafter"/>
</dbReference>
<name>A0A429ZRX3_9ENTE</name>
<dbReference type="AlphaFoldDB" id="A0A429ZRX3"/>
<gene>
    <name evidence="12" type="ORF">CBF37_11110</name>
</gene>